<dbReference type="SUPFAM" id="SSF103473">
    <property type="entry name" value="MFS general substrate transporter"/>
    <property type="match status" value="1"/>
</dbReference>
<dbReference type="GO" id="GO:0016020">
    <property type="term" value="C:membrane"/>
    <property type="evidence" value="ECO:0007669"/>
    <property type="project" value="UniProtKB-SubCell"/>
</dbReference>
<evidence type="ECO:0000256" key="4">
    <source>
        <dbReference type="ARBA" id="ARBA00023136"/>
    </source>
</evidence>
<dbReference type="InterPro" id="IPR011701">
    <property type="entry name" value="MFS"/>
</dbReference>
<evidence type="ECO:0000256" key="6">
    <source>
        <dbReference type="SAM" id="Phobius"/>
    </source>
</evidence>
<dbReference type="PANTHER" id="PTHR23514:SF6">
    <property type="entry name" value="MAJOR FACILITATOR SUPERFAMILY (MFS) PROFILE DOMAIN-CONTAINING PROTEIN"/>
    <property type="match status" value="1"/>
</dbReference>
<keyword evidence="4 6" id="KW-0472">Membrane</keyword>
<dbReference type="FunFam" id="1.20.1250.20:FF:000308">
    <property type="entry name" value="MFS efflux transporter"/>
    <property type="match status" value="1"/>
</dbReference>
<feature type="transmembrane region" description="Helical" evidence="6">
    <location>
        <begin position="248"/>
        <end position="267"/>
    </location>
</feature>
<dbReference type="InterPro" id="IPR020846">
    <property type="entry name" value="MFS_dom"/>
</dbReference>
<feature type="transmembrane region" description="Helical" evidence="6">
    <location>
        <begin position="402"/>
        <end position="421"/>
    </location>
</feature>
<keyword evidence="3 6" id="KW-1133">Transmembrane helix</keyword>
<comment type="caution">
    <text evidence="8">The sequence shown here is derived from an EMBL/GenBank/DDBJ whole genome shotgun (WGS) entry which is preliminary data.</text>
</comment>
<feature type="transmembrane region" description="Helical" evidence="6">
    <location>
        <begin position="331"/>
        <end position="349"/>
    </location>
</feature>
<keyword evidence="2 6" id="KW-0812">Transmembrane</keyword>
<dbReference type="Pfam" id="PF07690">
    <property type="entry name" value="MFS_1"/>
    <property type="match status" value="1"/>
</dbReference>
<name>A0A9P4Q7A9_9PEZI</name>
<evidence type="ECO:0000256" key="2">
    <source>
        <dbReference type="ARBA" id="ARBA00022692"/>
    </source>
</evidence>
<dbReference type="InterPro" id="IPR051788">
    <property type="entry name" value="MFS_Transporter"/>
</dbReference>
<dbReference type="GO" id="GO:0022857">
    <property type="term" value="F:transmembrane transporter activity"/>
    <property type="evidence" value="ECO:0007669"/>
    <property type="project" value="InterPro"/>
</dbReference>
<evidence type="ECO:0000259" key="7">
    <source>
        <dbReference type="PROSITE" id="PS50850"/>
    </source>
</evidence>
<reference evidence="8" key="1">
    <citation type="journal article" date="2020" name="Stud. Mycol.">
        <title>101 Dothideomycetes genomes: a test case for predicting lifestyles and emergence of pathogens.</title>
        <authorList>
            <person name="Haridas S."/>
            <person name="Albert R."/>
            <person name="Binder M."/>
            <person name="Bloem J."/>
            <person name="Labutti K."/>
            <person name="Salamov A."/>
            <person name="Andreopoulos B."/>
            <person name="Baker S."/>
            <person name="Barry K."/>
            <person name="Bills G."/>
            <person name="Bluhm B."/>
            <person name="Cannon C."/>
            <person name="Castanera R."/>
            <person name="Culley D."/>
            <person name="Daum C."/>
            <person name="Ezra D."/>
            <person name="Gonzalez J."/>
            <person name="Henrissat B."/>
            <person name="Kuo A."/>
            <person name="Liang C."/>
            <person name="Lipzen A."/>
            <person name="Lutzoni F."/>
            <person name="Magnuson J."/>
            <person name="Mondo S."/>
            <person name="Nolan M."/>
            <person name="Ohm R."/>
            <person name="Pangilinan J."/>
            <person name="Park H.-J."/>
            <person name="Ramirez L."/>
            <person name="Alfaro M."/>
            <person name="Sun H."/>
            <person name="Tritt A."/>
            <person name="Yoshinaga Y."/>
            <person name="Zwiers L.-H."/>
            <person name="Turgeon B."/>
            <person name="Goodwin S."/>
            <person name="Spatafora J."/>
            <person name="Crous P."/>
            <person name="Grigoriev I."/>
        </authorList>
    </citation>
    <scope>NUCLEOTIDE SEQUENCE</scope>
    <source>
        <strain evidence="8">CBS 116435</strain>
    </source>
</reference>
<feature type="transmembrane region" description="Helical" evidence="6">
    <location>
        <begin position="427"/>
        <end position="448"/>
    </location>
</feature>
<gene>
    <name evidence="8" type="ORF">K431DRAFT_272819</name>
</gene>
<dbReference type="AlphaFoldDB" id="A0A9P4Q7A9"/>
<protein>
    <submittedName>
        <fullName evidence="8">MFS general substrate transporter</fullName>
    </submittedName>
</protein>
<dbReference type="PROSITE" id="PS50850">
    <property type="entry name" value="MFS"/>
    <property type="match status" value="1"/>
</dbReference>
<feature type="transmembrane region" description="Helical" evidence="6">
    <location>
        <begin position="150"/>
        <end position="171"/>
    </location>
</feature>
<evidence type="ECO:0000313" key="8">
    <source>
        <dbReference type="EMBL" id="KAF2719332.1"/>
    </source>
</evidence>
<accession>A0A9P4Q7A9</accession>
<feature type="transmembrane region" description="Helical" evidence="6">
    <location>
        <begin position="489"/>
        <end position="509"/>
    </location>
</feature>
<evidence type="ECO:0000256" key="5">
    <source>
        <dbReference type="SAM" id="MobiDB-lite"/>
    </source>
</evidence>
<dbReference type="PANTHER" id="PTHR23514">
    <property type="entry name" value="BYPASS OF STOP CODON PROTEIN 6"/>
    <property type="match status" value="1"/>
</dbReference>
<feature type="transmembrane region" description="Helical" evidence="6">
    <location>
        <begin position="460"/>
        <end position="483"/>
    </location>
</feature>
<proteinExistence type="predicted"/>
<dbReference type="FunFam" id="1.20.1250.20:FF:000286">
    <property type="entry name" value="MFS efflux transporter"/>
    <property type="match status" value="1"/>
</dbReference>
<feature type="transmembrane region" description="Helical" evidence="6">
    <location>
        <begin position="191"/>
        <end position="216"/>
    </location>
</feature>
<keyword evidence="9" id="KW-1185">Reference proteome</keyword>
<evidence type="ECO:0000256" key="1">
    <source>
        <dbReference type="ARBA" id="ARBA00004141"/>
    </source>
</evidence>
<dbReference type="EMBL" id="MU003812">
    <property type="protein sequence ID" value="KAF2719332.1"/>
    <property type="molecule type" value="Genomic_DNA"/>
</dbReference>
<organism evidence="8 9">
    <name type="scientific">Polychaeton citri CBS 116435</name>
    <dbReference type="NCBI Taxonomy" id="1314669"/>
    <lineage>
        <taxon>Eukaryota</taxon>
        <taxon>Fungi</taxon>
        <taxon>Dikarya</taxon>
        <taxon>Ascomycota</taxon>
        <taxon>Pezizomycotina</taxon>
        <taxon>Dothideomycetes</taxon>
        <taxon>Dothideomycetidae</taxon>
        <taxon>Capnodiales</taxon>
        <taxon>Capnodiaceae</taxon>
        <taxon>Polychaeton</taxon>
    </lineage>
</organism>
<dbReference type="OrthoDB" id="413079at2759"/>
<feature type="transmembrane region" description="Helical" evidence="6">
    <location>
        <begin position="369"/>
        <end position="390"/>
    </location>
</feature>
<evidence type="ECO:0000256" key="3">
    <source>
        <dbReference type="ARBA" id="ARBA00022989"/>
    </source>
</evidence>
<feature type="region of interest" description="Disordered" evidence="5">
    <location>
        <begin position="14"/>
        <end position="33"/>
    </location>
</feature>
<sequence>MTTPYVAPGLTFITPQDVISPPPTVATPGHNRQPSVEELDEIELADYGNLAPASSKAHARVLPSGLITPADEKNFDVTAFKRVKTDDDLERSEPPTPTSDNNAAGIVPGFWYPKMNKFRVLAASLQYFGNGLNDAAPGALIPYLEEWYGIGYAIVSLIFVTNAVGFISAAFCTNILATRLGRSKTLVLSELFMIAGYTIIACTPSFALIVVAYLLLGFGNAINIALNNVFCANLTNSTSILGFAHGSYGVGGIIAPIIATAMVSAGIHWARFYILAIGVRIACLFFVAWAYWNYEKEGITAFANSLQQIASRQQADAAGSKGKMKLLAHALANRTTLLGALLIFAYQGAEVSVSGWFISYLIHYRDGDPVHVGYVTSGFWAGITLGRFILSHFGGRIGEKRFVYGLGAGAIVFQLLSWFIPNVIGDAVAVAILGFVLGPIYPCCATIFTRLLPPDIQMTAISFISSAGSSGGAVVPFLTGLIAQSAGTFVLHPICIGFYAIMLSALFFLPPIVKRSE</sequence>
<evidence type="ECO:0000313" key="9">
    <source>
        <dbReference type="Proteomes" id="UP000799441"/>
    </source>
</evidence>
<dbReference type="InterPro" id="IPR036259">
    <property type="entry name" value="MFS_trans_sf"/>
</dbReference>
<feature type="domain" description="Major facilitator superfamily (MFS) profile" evidence="7">
    <location>
        <begin position="119"/>
        <end position="517"/>
    </location>
</feature>
<comment type="subcellular location">
    <subcellularLocation>
        <location evidence="1">Membrane</location>
        <topology evidence="1">Multi-pass membrane protein</topology>
    </subcellularLocation>
</comment>
<feature type="transmembrane region" description="Helical" evidence="6">
    <location>
        <begin position="273"/>
        <end position="292"/>
    </location>
</feature>
<dbReference type="Gene3D" id="1.20.1250.20">
    <property type="entry name" value="MFS general substrate transporter like domains"/>
    <property type="match status" value="2"/>
</dbReference>
<dbReference type="Proteomes" id="UP000799441">
    <property type="component" value="Unassembled WGS sequence"/>
</dbReference>